<dbReference type="PANTHER" id="PTHR39188:SF3">
    <property type="entry name" value="STAGE IV SPORULATION PROTEIN FB"/>
    <property type="match status" value="1"/>
</dbReference>
<evidence type="ECO:0000256" key="7">
    <source>
        <dbReference type="ARBA" id="ARBA00022801"/>
    </source>
</evidence>
<evidence type="ECO:0000256" key="4">
    <source>
        <dbReference type="ARBA" id="ARBA00022670"/>
    </source>
</evidence>
<accession>A0A1G7Q6G4</accession>
<dbReference type="Pfam" id="PF02163">
    <property type="entry name" value="Peptidase_M50"/>
    <property type="match status" value="2"/>
</dbReference>
<evidence type="ECO:0000256" key="2">
    <source>
        <dbReference type="ARBA" id="ARBA00004141"/>
    </source>
</evidence>
<dbReference type="Proteomes" id="UP000199415">
    <property type="component" value="Unassembled WGS sequence"/>
</dbReference>
<sequence>MTDGDGEAGSRTARATGAKAGGVRAGRGVNWGAAIAGLFKLAPKALKIGKLGKLALLGGSVGAYSLLFTWEFALVICGAILFHELGHVLAMRWYGVPVKGIYLIPFVGGVAVGDPGRVRLSEWQQFVIAIMGPAIGFVTAAVPLVVFDVTGYAFAAAAASWIALVNLFNLLPIYPLDGGRMLRALFASAGARATRVGMVLSLGLGAALLWQLRIPLLAFILVVGAIEFYVEVKRGSAATPMPGSAVLAALGLYVMLAAALMTVMFAVQDSPSAGLALELLKD</sequence>
<dbReference type="EMBL" id="FNCE01000003">
    <property type="protein sequence ID" value="SDF93529.1"/>
    <property type="molecule type" value="Genomic_DNA"/>
</dbReference>
<dbReference type="GO" id="GO:0016020">
    <property type="term" value="C:membrane"/>
    <property type="evidence" value="ECO:0007669"/>
    <property type="project" value="UniProtKB-SubCell"/>
</dbReference>
<keyword evidence="15" id="KW-1185">Reference proteome</keyword>
<name>A0A1G7Q6G4_9PROT</name>
<reference evidence="14 15" key="1">
    <citation type="submission" date="2016-10" db="EMBL/GenBank/DDBJ databases">
        <authorList>
            <person name="de Groot N.N."/>
        </authorList>
    </citation>
    <scope>NUCLEOTIDE SEQUENCE [LARGE SCALE GENOMIC DNA]</scope>
    <source>
        <strain evidence="14 15">DSM 25584</strain>
    </source>
</reference>
<feature type="transmembrane region" description="Helical" evidence="12">
    <location>
        <begin position="214"/>
        <end position="232"/>
    </location>
</feature>
<keyword evidence="4 14" id="KW-0645">Protease</keyword>
<comment type="cofactor">
    <cofactor evidence="1">
        <name>Zn(2+)</name>
        <dbReference type="ChEBI" id="CHEBI:29105"/>
    </cofactor>
</comment>
<comment type="similarity">
    <text evidence="3">Belongs to the peptidase M50B family.</text>
</comment>
<feature type="transmembrane region" description="Helical" evidence="12">
    <location>
        <begin position="94"/>
        <end position="114"/>
    </location>
</feature>
<feature type="domain" description="Peptidase M50" evidence="13">
    <location>
        <begin position="157"/>
        <end position="193"/>
    </location>
</feature>
<protein>
    <submittedName>
        <fullName evidence="14">Putative peptide zinc metalloprotease protein</fullName>
    </submittedName>
</protein>
<evidence type="ECO:0000256" key="8">
    <source>
        <dbReference type="ARBA" id="ARBA00022833"/>
    </source>
</evidence>
<evidence type="ECO:0000256" key="10">
    <source>
        <dbReference type="ARBA" id="ARBA00023049"/>
    </source>
</evidence>
<dbReference type="AlphaFoldDB" id="A0A1G7Q6G4"/>
<evidence type="ECO:0000256" key="1">
    <source>
        <dbReference type="ARBA" id="ARBA00001947"/>
    </source>
</evidence>
<keyword evidence="10 14" id="KW-0482">Metalloprotease</keyword>
<proteinExistence type="inferred from homology"/>
<evidence type="ECO:0000256" key="9">
    <source>
        <dbReference type="ARBA" id="ARBA00022989"/>
    </source>
</evidence>
<evidence type="ECO:0000313" key="15">
    <source>
        <dbReference type="Proteomes" id="UP000199415"/>
    </source>
</evidence>
<evidence type="ECO:0000256" key="11">
    <source>
        <dbReference type="ARBA" id="ARBA00023136"/>
    </source>
</evidence>
<keyword evidence="6" id="KW-0479">Metal-binding</keyword>
<evidence type="ECO:0000256" key="3">
    <source>
        <dbReference type="ARBA" id="ARBA00007931"/>
    </source>
</evidence>
<evidence type="ECO:0000256" key="12">
    <source>
        <dbReference type="SAM" id="Phobius"/>
    </source>
</evidence>
<feature type="transmembrane region" description="Helical" evidence="12">
    <location>
        <begin position="152"/>
        <end position="172"/>
    </location>
</feature>
<dbReference type="RefSeq" id="WP_090019345.1">
    <property type="nucleotide sequence ID" value="NZ_FNCE01000003.1"/>
</dbReference>
<dbReference type="GO" id="GO:0046872">
    <property type="term" value="F:metal ion binding"/>
    <property type="evidence" value="ECO:0007669"/>
    <property type="project" value="UniProtKB-KW"/>
</dbReference>
<evidence type="ECO:0000313" key="14">
    <source>
        <dbReference type="EMBL" id="SDF93529.1"/>
    </source>
</evidence>
<dbReference type="OrthoDB" id="9800627at2"/>
<keyword evidence="11 12" id="KW-0472">Membrane</keyword>
<dbReference type="PANTHER" id="PTHR39188">
    <property type="entry name" value="MEMBRANE-ASSOCIATED ZINC METALLOPROTEASE M50B"/>
    <property type="match status" value="1"/>
</dbReference>
<organism evidence="14 15">
    <name type="scientific">Limimonas halophila</name>
    <dbReference type="NCBI Taxonomy" id="1082479"/>
    <lineage>
        <taxon>Bacteria</taxon>
        <taxon>Pseudomonadati</taxon>
        <taxon>Pseudomonadota</taxon>
        <taxon>Alphaproteobacteria</taxon>
        <taxon>Rhodospirillales</taxon>
        <taxon>Rhodovibrionaceae</taxon>
        <taxon>Limimonas</taxon>
    </lineage>
</organism>
<evidence type="ECO:0000256" key="6">
    <source>
        <dbReference type="ARBA" id="ARBA00022723"/>
    </source>
</evidence>
<dbReference type="GO" id="GO:0008237">
    <property type="term" value="F:metallopeptidase activity"/>
    <property type="evidence" value="ECO:0007669"/>
    <property type="project" value="UniProtKB-KW"/>
</dbReference>
<evidence type="ECO:0000256" key="5">
    <source>
        <dbReference type="ARBA" id="ARBA00022692"/>
    </source>
</evidence>
<gene>
    <name evidence="14" type="ORF">SAMN05216241_103231</name>
</gene>
<feature type="transmembrane region" description="Helical" evidence="12">
    <location>
        <begin position="126"/>
        <end position="146"/>
    </location>
</feature>
<keyword evidence="7" id="KW-0378">Hydrolase</keyword>
<keyword evidence="5 12" id="KW-0812">Transmembrane</keyword>
<dbReference type="GO" id="GO:0006508">
    <property type="term" value="P:proteolysis"/>
    <property type="evidence" value="ECO:0007669"/>
    <property type="project" value="UniProtKB-KW"/>
</dbReference>
<evidence type="ECO:0000259" key="13">
    <source>
        <dbReference type="Pfam" id="PF02163"/>
    </source>
</evidence>
<feature type="transmembrane region" description="Helical" evidence="12">
    <location>
        <begin position="54"/>
        <end position="82"/>
    </location>
</feature>
<keyword evidence="8" id="KW-0862">Zinc</keyword>
<dbReference type="STRING" id="1082479.SAMN05216241_103231"/>
<keyword evidence="9 12" id="KW-1133">Transmembrane helix</keyword>
<comment type="subcellular location">
    <subcellularLocation>
        <location evidence="2">Membrane</location>
        <topology evidence="2">Multi-pass membrane protein</topology>
    </subcellularLocation>
</comment>
<feature type="transmembrane region" description="Helical" evidence="12">
    <location>
        <begin position="244"/>
        <end position="267"/>
    </location>
</feature>
<feature type="domain" description="Peptidase M50" evidence="13">
    <location>
        <begin position="72"/>
        <end position="147"/>
    </location>
</feature>
<dbReference type="InterPro" id="IPR008915">
    <property type="entry name" value="Peptidase_M50"/>
</dbReference>